<dbReference type="InterPro" id="IPR005843">
    <property type="entry name" value="A-D-PHexomutase_C"/>
</dbReference>
<dbReference type="AlphaFoldDB" id="A0A0S4KJC9"/>
<dbReference type="OrthoDB" id="1928at2759"/>
<dbReference type="PANTHER" id="PTHR45955">
    <property type="entry name" value="PHOSPHOACETYLGLUCOSAMINE MUTASE"/>
    <property type="match status" value="1"/>
</dbReference>
<dbReference type="EMBL" id="CYKH01001107">
    <property type="protein sequence ID" value="CUI14389.1"/>
    <property type="molecule type" value="Genomic_DNA"/>
</dbReference>
<dbReference type="InterPro" id="IPR036900">
    <property type="entry name" value="A-D-PHexomutase_C_sf"/>
</dbReference>
<reference evidence="3" key="1">
    <citation type="submission" date="2015-09" db="EMBL/GenBank/DDBJ databases">
        <authorList>
            <consortium name="Pathogen Informatics"/>
        </authorList>
    </citation>
    <scope>NUCLEOTIDE SEQUENCE [LARGE SCALE GENOMIC DNA]</scope>
    <source>
        <strain evidence="3">Lake Konstanz</strain>
    </source>
</reference>
<dbReference type="GO" id="GO:0006048">
    <property type="term" value="P:UDP-N-acetylglucosamine biosynthetic process"/>
    <property type="evidence" value="ECO:0007669"/>
    <property type="project" value="TreeGrafter"/>
</dbReference>
<dbReference type="Gene3D" id="3.30.310.50">
    <property type="entry name" value="Alpha-D-phosphohexomutase, C-terminal domain"/>
    <property type="match status" value="1"/>
</dbReference>
<organism evidence="2 3">
    <name type="scientific">Bodo saltans</name>
    <name type="common">Flagellated protozoan</name>
    <dbReference type="NCBI Taxonomy" id="75058"/>
    <lineage>
        <taxon>Eukaryota</taxon>
        <taxon>Discoba</taxon>
        <taxon>Euglenozoa</taxon>
        <taxon>Kinetoplastea</taxon>
        <taxon>Metakinetoplastina</taxon>
        <taxon>Eubodonida</taxon>
        <taxon>Bodonidae</taxon>
        <taxon>Bodo</taxon>
    </lineage>
</organism>
<accession>A0A0S4KJC9</accession>
<sequence length="129" mass="13921">MLAHLLSQVCGDALGDTLAVIIALQRLGWSSEDWLKMYSDLPSAQLKVIVPFPKRIQCTPDEQQALAPAGLQKEIDDAVARCGDSAARSFVRPSGTEPLVRVYAEASTKATVDSLSAEVETLVQKYCSV</sequence>
<evidence type="ECO:0000313" key="3">
    <source>
        <dbReference type="Proteomes" id="UP000051952"/>
    </source>
</evidence>
<keyword evidence="3" id="KW-1185">Reference proteome</keyword>
<dbReference type="VEuPathDB" id="TriTrypDB:BSAL_87970c"/>
<dbReference type="FunFam" id="3.30.310.50:FF:000003">
    <property type="entry name" value="Phosphoacetylglucosamine mutase"/>
    <property type="match status" value="1"/>
</dbReference>
<gene>
    <name evidence="2" type="ORF">BSAL_87970c</name>
</gene>
<dbReference type="Proteomes" id="UP000051952">
    <property type="component" value="Unassembled WGS sequence"/>
</dbReference>
<dbReference type="GO" id="GO:0004610">
    <property type="term" value="F:phosphoacetylglucosamine mutase activity"/>
    <property type="evidence" value="ECO:0007669"/>
    <property type="project" value="TreeGrafter"/>
</dbReference>
<dbReference type="SUPFAM" id="SSF55957">
    <property type="entry name" value="Phosphoglucomutase, C-terminal domain"/>
    <property type="match status" value="1"/>
</dbReference>
<evidence type="ECO:0000313" key="2">
    <source>
        <dbReference type="EMBL" id="CUI14389.1"/>
    </source>
</evidence>
<name>A0A0S4KJC9_BODSA</name>
<dbReference type="PANTHER" id="PTHR45955:SF1">
    <property type="entry name" value="PHOSPHOACETYLGLUCOSAMINE MUTASE"/>
    <property type="match status" value="1"/>
</dbReference>
<feature type="domain" description="Alpha-D-phosphohexomutase C-terminal" evidence="1">
    <location>
        <begin position="63"/>
        <end position="120"/>
    </location>
</feature>
<proteinExistence type="predicted"/>
<evidence type="ECO:0000259" key="1">
    <source>
        <dbReference type="Pfam" id="PF00408"/>
    </source>
</evidence>
<dbReference type="Pfam" id="PF00408">
    <property type="entry name" value="PGM_PMM_IV"/>
    <property type="match status" value="1"/>
</dbReference>
<protein>
    <recommendedName>
        <fullName evidence="1">Alpha-D-phosphohexomutase C-terminal domain-containing protein</fullName>
    </recommendedName>
</protein>